<dbReference type="SUPFAM" id="SSF46785">
    <property type="entry name" value="Winged helix' DNA-binding domain"/>
    <property type="match status" value="1"/>
</dbReference>
<dbReference type="InterPro" id="IPR054179">
    <property type="entry name" value="PSD13_N"/>
</dbReference>
<dbReference type="Pfam" id="PF22037">
    <property type="entry name" value="PSD13_N"/>
    <property type="match status" value="1"/>
</dbReference>
<dbReference type="InterPro" id="IPR035298">
    <property type="entry name" value="PSMD13"/>
</dbReference>
<keyword evidence="2 4" id="KW-0647">Proteasome</keyword>
<dbReference type="InterPro" id="IPR036390">
    <property type="entry name" value="WH_DNA-bd_sf"/>
</dbReference>
<dbReference type="GO" id="GO:0005829">
    <property type="term" value="C:cytosol"/>
    <property type="evidence" value="ECO:0007669"/>
    <property type="project" value="TreeGrafter"/>
</dbReference>
<dbReference type="SMART" id="SM00088">
    <property type="entry name" value="PINT"/>
    <property type="match status" value="1"/>
</dbReference>
<evidence type="ECO:0000313" key="5">
    <source>
        <dbReference type="Proteomes" id="UP000198406"/>
    </source>
</evidence>
<dbReference type="PROSITE" id="PS50250">
    <property type="entry name" value="PCI"/>
    <property type="match status" value="1"/>
</dbReference>
<reference evidence="4 5" key="1">
    <citation type="journal article" date="2015" name="Plant Cell">
        <title>Oil accumulation by the oleaginous diatom Fistulifera solaris as revealed by the genome and transcriptome.</title>
        <authorList>
            <person name="Tanaka T."/>
            <person name="Maeda Y."/>
            <person name="Veluchamy A."/>
            <person name="Tanaka M."/>
            <person name="Abida H."/>
            <person name="Marechal E."/>
            <person name="Bowler C."/>
            <person name="Muto M."/>
            <person name="Sunaga Y."/>
            <person name="Tanaka M."/>
            <person name="Yoshino T."/>
            <person name="Taniguchi T."/>
            <person name="Fukuda Y."/>
            <person name="Nemoto M."/>
            <person name="Matsumoto M."/>
            <person name="Wong P.S."/>
            <person name="Aburatani S."/>
            <person name="Fujibuchi W."/>
        </authorList>
    </citation>
    <scope>NUCLEOTIDE SEQUENCE [LARGE SCALE GENOMIC DNA]</scope>
    <source>
        <strain evidence="4 5">JPCC DA0580</strain>
    </source>
</reference>
<dbReference type="FunCoup" id="A0A1Z5K9K1">
    <property type="interactions" value="1213"/>
</dbReference>
<dbReference type="GO" id="GO:0005634">
    <property type="term" value="C:nucleus"/>
    <property type="evidence" value="ECO:0007669"/>
    <property type="project" value="TreeGrafter"/>
</dbReference>
<evidence type="ECO:0000259" key="3">
    <source>
        <dbReference type="PROSITE" id="PS50250"/>
    </source>
</evidence>
<name>A0A1Z5K9K1_FISSO</name>
<evidence type="ECO:0000256" key="1">
    <source>
        <dbReference type="ARBA" id="ARBA00006207"/>
    </source>
</evidence>
<organism evidence="4 5">
    <name type="scientific">Fistulifera solaris</name>
    <name type="common">Oleaginous diatom</name>
    <dbReference type="NCBI Taxonomy" id="1519565"/>
    <lineage>
        <taxon>Eukaryota</taxon>
        <taxon>Sar</taxon>
        <taxon>Stramenopiles</taxon>
        <taxon>Ochrophyta</taxon>
        <taxon>Bacillariophyta</taxon>
        <taxon>Bacillariophyceae</taxon>
        <taxon>Bacillariophycidae</taxon>
        <taxon>Naviculales</taxon>
        <taxon>Naviculaceae</taxon>
        <taxon>Fistulifera</taxon>
    </lineage>
</organism>
<proteinExistence type="inferred from homology"/>
<dbReference type="GO" id="GO:0005198">
    <property type="term" value="F:structural molecule activity"/>
    <property type="evidence" value="ECO:0007669"/>
    <property type="project" value="TreeGrafter"/>
</dbReference>
<dbReference type="InterPro" id="IPR000717">
    <property type="entry name" value="PCI_dom"/>
</dbReference>
<protein>
    <submittedName>
        <fullName evidence="4">26S proteasome regulatory subunit N9</fullName>
    </submittedName>
</protein>
<feature type="domain" description="PCI" evidence="3">
    <location>
        <begin position="201"/>
        <end position="375"/>
    </location>
</feature>
<dbReference type="GO" id="GO:0008541">
    <property type="term" value="C:proteasome regulatory particle, lid subcomplex"/>
    <property type="evidence" value="ECO:0007669"/>
    <property type="project" value="TreeGrafter"/>
</dbReference>
<dbReference type="EMBL" id="BDSP01000184">
    <property type="protein sequence ID" value="GAX22608.1"/>
    <property type="molecule type" value="Genomic_DNA"/>
</dbReference>
<comment type="similarity">
    <text evidence="1">Belongs to the proteasome subunit S11 family.</text>
</comment>
<dbReference type="GO" id="GO:0006511">
    <property type="term" value="P:ubiquitin-dependent protein catabolic process"/>
    <property type="evidence" value="ECO:0007669"/>
    <property type="project" value="TreeGrafter"/>
</dbReference>
<dbReference type="Proteomes" id="UP000198406">
    <property type="component" value="Unassembled WGS sequence"/>
</dbReference>
<gene>
    <name evidence="4" type="ORF">FisN_14Hh241</name>
</gene>
<evidence type="ECO:0000313" key="4">
    <source>
        <dbReference type="EMBL" id="GAX22608.1"/>
    </source>
</evidence>
<dbReference type="Pfam" id="PF01399">
    <property type="entry name" value="PCI"/>
    <property type="match status" value="1"/>
</dbReference>
<sequence length="412" mass="45888">MSSSNKEALAIEHCERMAQRHPDLAADYYQPFQQYLETKRWHQLTLKILEFVEDRKNVRIDEQGHSFLTLYDQVVRPFDAKWHPLSWARIAAAVAGALAEHDLTAAKALLEDLIAQKETLGTVATIYAQSKHSLLCLQSLPLAAEGERSTALDAILSVIRSNSAVLNELLISDPFDQAIVNAAHLEQAMMYYKIVGPAEAFYEQAIQFLHYAPTPSPASSVNYHQLAVDLCLAALTADGVYNLGQVLESAPKPLILSLRDSPEGWLVDLLQACADGDLTQFQQLTKQHADAIQHQPALVHRATAVHEKLTLLALVKMVFSKPAHERTLSFAEMAGQLMVAEDQVEWILMRALSVKLIKGSIDQVNQTLQVTWVLPRVLNQEQLVSLAGRYGEWAAKVGRIQEKIQDQTVTFA</sequence>
<accession>A0A1Z5K9K1</accession>
<keyword evidence="5" id="KW-1185">Reference proteome</keyword>
<evidence type="ECO:0000256" key="2">
    <source>
        <dbReference type="ARBA" id="ARBA00022942"/>
    </source>
</evidence>
<dbReference type="AlphaFoldDB" id="A0A1Z5K9K1"/>
<dbReference type="InParanoid" id="A0A1Z5K9K1"/>
<dbReference type="OrthoDB" id="1093at2759"/>
<dbReference type="PANTHER" id="PTHR10539">
    <property type="entry name" value="26S PROTEASOME NON-ATPASE REGULATORY SUBUNIT 13"/>
    <property type="match status" value="1"/>
</dbReference>
<comment type="caution">
    <text evidence="4">The sequence shown here is derived from an EMBL/GenBank/DDBJ whole genome shotgun (WGS) entry which is preliminary data.</text>
</comment>
<dbReference type="PANTHER" id="PTHR10539:SF0">
    <property type="entry name" value="26S PROTEASOME NON-ATPASE REGULATORY SUBUNIT 13"/>
    <property type="match status" value="1"/>
</dbReference>